<organism evidence="1 2">
    <name type="scientific">Smallanthus sonchifolius</name>
    <dbReference type="NCBI Taxonomy" id="185202"/>
    <lineage>
        <taxon>Eukaryota</taxon>
        <taxon>Viridiplantae</taxon>
        <taxon>Streptophyta</taxon>
        <taxon>Embryophyta</taxon>
        <taxon>Tracheophyta</taxon>
        <taxon>Spermatophyta</taxon>
        <taxon>Magnoliopsida</taxon>
        <taxon>eudicotyledons</taxon>
        <taxon>Gunneridae</taxon>
        <taxon>Pentapetalae</taxon>
        <taxon>asterids</taxon>
        <taxon>campanulids</taxon>
        <taxon>Asterales</taxon>
        <taxon>Asteraceae</taxon>
        <taxon>Asteroideae</taxon>
        <taxon>Heliantheae alliance</taxon>
        <taxon>Millerieae</taxon>
        <taxon>Smallanthus</taxon>
    </lineage>
</organism>
<accession>A0ACB8Y042</accession>
<evidence type="ECO:0000313" key="2">
    <source>
        <dbReference type="Proteomes" id="UP001056120"/>
    </source>
</evidence>
<sequence length="116" mass="12563">MALSESSTNNIANNTIEIVEVGHSRSEFEINQGKGHNVMDQNAEKSSSGDIASSSDNAIDSPLKFVGEISWWQLKYSNKKYVYNVDSPNRKKINGVVFDPAADASVVPSFGLVVGL</sequence>
<dbReference type="Proteomes" id="UP001056120">
    <property type="component" value="Linkage Group LG29"/>
</dbReference>
<keyword evidence="2" id="KW-1185">Reference proteome</keyword>
<gene>
    <name evidence="1" type="ORF">L1987_86674</name>
</gene>
<proteinExistence type="predicted"/>
<protein>
    <submittedName>
        <fullName evidence="1">Uncharacterized protein</fullName>
    </submittedName>
</protein>
<dbReference type="EMBL" id="CM042046">
    <property type="protein sequence ID" value="KAI3677056.1"/>
    <property type="molecule type" value="Genomic_DNA"/>
</dbReference>
<reference evidence="2" key="1">
    <citation type="journal article" date="2022" name="Mol. Ecol. Resour.">
        <title>The genomes of chicory, endive, great burdock and yacon provide insights into Asteraceae palaeo-polyploidization history and plant inulin production.</title>
        <authorList>
            <person name="Fan W."/>
            <person name="Wang S."/>
            <person name="Wang H."/>
            <person name="Wang A."/>
            <person name="Jiang F."/>
            <person name="Liu H."/>
            <person name="Zhao H."/>
            <person name="Xu D."/>
            <person name="Zhang Y."/>
        </authorList>
    </citation>
    <scope>NUCLEOTIDE SEQUENCE [LARGE SCALE GENOMIC DNA]</scope>
    <source>
        <strain evidence="2">cv. Yunnan</strain>
    </source>
</reference>
<evidence type="ECO:0000313" key="1">
    <source>
        <dbReference type="EMBL" id="KAI3677056.1"/>
    </source>
</evidence>
<comment type="caution">
    <text evidence="1">The sequence shown here is derived from an EMBL/GenBank/DDBJ whole genome shotgun (WGS) entry which is preliminary data.</text>
</comment>
<name>A0ACB8Y042_9ASTR</name>
<reference evidence="1 2" key="2">
    <citation type="journal article" date="2022" name="Mol. Ecol. Resour.">
        <title>The genomes of chicory, endive, great burdock and yacon provide insights into Asteraceae paleo-polyploidization history and plant inulin production.</title>
        <authorList>
            <person name="Fan W."/>
            <person name="Wang S."/>
            <person name="Wang H."/>
            <person name="Wang A."/>
            <person name="Jiang F."/>
            <person name="Liu H."/>
            <person name="Zhao H."/>
            <person name="Xu D."/>
            <person name="Zhang Y."/>
        </authorList>
    </citation>
    <scope>NUCLEOTIDE SEQUENCE [LARGE SCALE GENOMIC DNA]</scope>
    <source>
        <strain evidence="2">cv. Yunnan</strain>
        <tissue evidence="1">Leaves</tissue>
    </source>
</reference>